<accession>A0A5E6TV87</accession>
<gene>
    <name evidence="2" type="ORF">PS655_03011</name>
</gene>
<sequence length="172" mass="20081">MDLLSALWCYITDILSSEAFRGFMIMTGVIVAITSVISARNTARKKQTADMMFGTRSDDMLSEGYKCLQRLHNADDSNMRALAKDGKKQSDEANQIRYVLNHWERIFVGLRQGIYDENMLREANYNTVIRTYTQARTYIEAVREEEQKNTYYQCLERAAKRWKKKPLAELKK</sequence>
<dbReference type="InterPro" id="IPR031876">
    <property type="entry name" value="DUF4760"/>
</dbReference>
<evidence type="ECO:0000256" key="1">
    <source>
        <dbReference type="SAM" id="Phobius"/>
    </source>
</evidence>
<keyword evidence="1" id="KW-1133">Transmembrane helix</keyword>
<evidence type="ECO:0000313" key="2">
    <source>
        <dbReference type="EMBL" id="VVM94853.1"/>
    </source>
</evidence>
<dbReference type="AlphaFoldDB" id="A0A5E6TV87"/>
<evidence type="ECO:0008006" key="4">
    <source>
        <dbReference type="Google" id="ProtNLM"/>
    </source>
</evidence>
<organism evidence="2 3">
    <name type="scientific">Pseudomonas fluorescens</name>
    <dbReference type="NCBI Taxonomy" id="294"/>
    <lineage>
        <taxon>Bacteria</taxon>
        <taxon>Pseudomonadati</taxon>
        <taxon>Pseudomonadota</taxon>
        <taxon>Gammaproteobacteria</taxon>
        <taxon>Pseudomonadales</taxon>
        <taxon>Pseudomonadaceae</taxon>
        <taxon>Pseudomonas</taxon>
    </lineage>
</organism>
<proteinExistence type="predicted"/>
<dbReference type="Pfam" id="PF15956">
    <property type="entry name" value="DUF4760"/>
    <property type="match status" value="1"/>
</dbReference>
<keyword evidence="1" id="KW-0472">Membrane</keyword>
<keyword evidence="1" id="KW-0812">Transmembrane</keyword>
<dbReference type="Proteomes" id="UP000327167">
    <property type="component" value="Unassembled WGS sequence"/>
</dbReference>
<protein>
    <recommendedName>
        <fullName evidence="4">DUF4760 domain-containing protein</fullName>
    </recommendedName>
</protein>
<dbReference type="RefSeq" id="WP_150650904.1">
    <property type="nucleotide sequence ID" value="NZ_CABVHJ010000008.1"/>
</dbReference>
<evidence type="ECO:0000313" key="3">
    <source>
        <dbReference type="Proteomes" id="UP000327167"/>
    </source>
</evidence>
<reference evidence="2 3" key="1">
    <citation type="submission" date="2019-09" db="EMBL/GenBank/DDBJ databases">
        <authorList>
            <person name="Chandra G."/>
            <person name="Truman W A."/>
        </authorList>
    </citation>
    <scope>NUCLEOTIDE SEQUENCE [LARGE SCALE GENOMIC DNA]</scope>
    <source>
        <strain evidence="2">PS655</strain>
    </source>
</reference>
<name>A0A5E6TV87_PSEFL</name>
<dbReference type="EMBL" id="CABVHJ010000008">
    <property type="protein sequence ID" value="VVM94853.1"/>
    <property type="molecule type" value="Genomic_DNA"/>
</dbReference>
<feature type="transmembrane region" description="Helical" evidence="1">
    <location>
        <begin position="20"/>
        <end position="39"/>
    </location>
</feature>